<dbReference type="Bgee" id="ENSXETG00000039007">
    <property type="expression patterns" value="Expressed in testis and 1 other cell type or tissue"/>
</dbReference>
<evidence type="ECO:0000313" key="6">
    <source>
        <dbReference type="Ensembl" id="ENSXETP00000115573"/>
    </source>
</evidence>
<evidence type="ECO:0000256" key="4">
    <source>
        <dbReference type="SAM" id="MobiDB-lite"/>
    </source>
</evidence>
<dbReference type="PANTHER" id="PTHR10545:SF67">
    <property type="entry name" value="SPERMIDINE_SPERMINE N(1)-ACETYLTRANSFERASE-LIKE PROTEIN 1 ISOFORM X1"/>
    <property type="match status" value="1"/>
</dbReference>
<reference evidence="6" key="2">
    <citation type="submission" date="2021-03" db="UniProtKB">
        <authorList>
            <consortium name="Ensembl"/>
        </authorList>
    </citation>
    <scope>IDENTIFICATION</scope>
</reference>
<dbReference type="Pfam" id="PF00583">
    <property type="entry name" value="Acetyltransf_1"/>
    <property type="match status" value="1"/>
</dbReference>
<dbReference type="Gene3D" id="3.40.630.30">
    <property type="match status" value="1"/>
</dbReference>
<feature type="compositionally biased region" description="Basic and acidic residues" evidence="4">
    <location>
        <begin position="15"/>
        <end position="50"/>
    </location>
</feature>
<comment type="similarity">
    <text evidence="1">Belongs to the acetyltransferase family.</text>
</comment>
<dbReference type="SUPFAM" id="SSF55729">
    <property type="entry name" value="Acyl-CoA N-acyltransferases (Nat)"/>
    <property type="match status" value="1"/>
</dbReference>
<dbReference type="InterPro" id="IPR016181">
    <property type="entry name" value="Acyl_CoA_acyltransferase"/>
</dbReference>
<dbReference type="InterPro" id="IPR000182">
    <property type="entry name" value="GNAT_dom"/>
</dbReference>
<dbReference type="FunFam" id="3.40.630.30:FF:000011">
    <property type="entry name" value="Diamine acetyltransferase 1"/>
    <property type="match status" value="1"/>
</dbReference>
<evidence type="ECO:0000256" key="1">
    <source>
        <dbReference type="ARBA" id="ARBA00008694"/>
    </source>
</evidence>
<feature type="domain" description="N-acetyltransferase" evidence="5">
    <location>
        <begin position="65"/>
        <end position="225"/>
    </location>
</feature>
<dbReference type="AlphaFoldDB" id="A0A803K5K0"/>
<dbReference type="PANTHER" id="PTHR10545">
    <property type="entry name" value="DIAMINE N-ACETYLTRANSFERASE"/>
    <property type="match status" value="1"/>
</dbReference>
<dbReference type="CDD" id="cd04301">
    <property type="entry name" value="NAT_SF"/>
    <property type="match status" value="1"/>
</dbReference>
<evidence type="ECO:0000259" key="5">
    <source>
        <dbReference type="PROSITE" id="PS51186"/>
    </source>
</evidence>
<protein>
    <submittedName>
        <fullName evidence="6">Spermidine/spermine N1-acetyl transferase like 1</fullName>
    </submittedName>
</protein>
<proteinExistence type="inferred from homology"/>
<keyword evidence="3" id="KW-0012">Acyltransferase</keyword>
<organism evidence="6">
    <name type="scientific">Xenopus tropicalis</name>
    <name type="common">Western clawed frog</name>
    <name type="synonym">Silurana tropicalis</name>
    <dbReference type="NCBI Taxonomy" id="8364"/>
    <lineage>
        <taxon>Eukaryota</taxon>
        <taxon>Metazoa</taxon>
        <taxon>Chordata</taxon>
        <taxon>Craniata</taxon>
        <taxon>Vertebrata</taxon>
        <taxon>Euteleostomi</taxon>
        <taxon>Amphibia</taxon>
        <taxon>Batrachia</taxon>
        <taxon>Anura</taxon>
        <taxon>Pipoidea</taxon>
        <taxon>Pipidae</taxon>
        <taxon>Xenopodinae</taxon>
        <taxon>Xenopus</taxon>
        <taxon>Silurana</taxon>
    </lineage>
</organism>
<dbReference type="PROSITE" id="PS51186">
    <property type="entry name" value="GNAT"/>
    <property type="match status" value="1"/>
</dbReference>
<evidence type="ECO:0000256" key="2">
    <source>
        <dbReference type="ARBA" id="ARBA00022679"/>
    </source>
</evidence>
<gene>
    <name evidence="6" type="primary">satl1</name>
</gene>
<name>A0A803K5K0_XENTR</name>
<dbReference type="GO" id="GO:0006595">
    <property type="term" value="P:polyamine metabolic process"/>
    <property type="evidence" value="ECO:0007669"/>
    <property type="project" value="UniProtKB-ARBA"/>
</dbReference>
<evidence type="ECO:0000256" key="3">
    <source>
        <dbReference type="ARBA" id="ARBA00023315"/>
    </source>
</evidence>
<dbReference type="GO" id="GO:0016747">
    <property type="term" value="F:acyltransferase activity, transferring groups other than amino-acyl groups"/>
    <property type="evidence" value="ECO:0007669"/>
    <property type="project" value="InterPro"/>
</dbReference>
<accession>A0A803K5K0</accession>
<dbReference type="InterPro" id="IPR051016">
    <property type="entry name" value="Diverse_Substrate_AcTransf"/>
</dbReference>
<dbReference type="Ensembl" id="ENSXETT00000112835">
    <property type="protein sequence ID" value="ENSXETP00000115573"/>
    <property type="gene ID" value="ENSXETG00000039007"/>
</dbReference>
<sequence length="233" mass="27098">MKCLSQQKCHRKGNKNSEHLDERRQQPARRWREQWSDEGKSIPTEKREEAEGGFTNTSRSKSPRFTIRKATKDDCGDILRLIKELATYENMSNAVKITEKELLENGFGGEPCYYCLIAEVPKENLCDAESNKAVGFAMYYFTYDPWIGRALHLEEFFVMEQYRGLGIGSKILKRVSQEAIDQHCKCMNFLVLSWNTPSVEYYKRRGALDLSEKEGWHVFHFNSDTLTRIATET</sequence>
<reference evidence="6" key="1">
    <citation type="journal article" date="2010" name="Science">
        <title>The genome of the Western clawed frog Xenopus tropicalis.</title>
        <authorList>
            <person name="Hellsten U."/>
            <person name="Harland R.M."/>
            <person name="Gilchrist M.J."/>
            <person name="Hendrix D."/>
            <person name="Jurka J."/>
            <person name="Kapitonov V."/>
            <person name="Ovcharenko I."/>
            <person name="Putnam N.H."/>
            <person name="Shu S."/>
            <person name="Taher L."/>
            <person name="Blitz I.L."/>
            <person name="Blumberg B."/>
            <person name="Dichmann D.S."/>
            <person name="Dubchak I."/>
            <person name="Amaya E."/>
            <person name="Detter J.C."/>
            <person name="Fletcher R."/>
            <person name="Gerhard D.S."/>
            <person name="Goodstein D."/>
            <person name="Graves T."/>
            <person name="Grigoriev I.V."/>
            <person name="Grimwood J."/>
            <person name="Kawashima T."/>
            <person name="Lindquist E."/>
            <person name="Lucas S.M."/>
            <person name="Mead P.E."/>
            <person name="Mitros T."/>
            <person name="Ogino H."/>
            <person name="Ohta Y."/>
            <person name="Poliakov A.V."/>
            <person name="Pollet N."/>
            <person name="Robert J."/>
            <person name="Salamov A."/>
            <person name="Sater A.K."/>
            <person name="Schmutz J."/>
            <person name="Terry A."/>
            <person name="Vize P.D."/>
            <person name="Warren W.C."/>
            <person name="Wells D."/>
            <person name="Wills A."/>
            <person name="Wilson R.K."/>
            <person name="Zimmerman L.B."/>
            <person name="Zorn A.M."/>
            <person name="Grainger R."/>
            <person name="Grammer T."/>
            <person name="Khokha M.K."/>
            <person name="Richardson P.M."/>
            <person name="Rokhsar D.S."/>
        </authorList>
    </citation>
    <scope>NUCLEOTIDE SEQUENCE [LARGE SCALE GENOMIC DNA]</scope>
    <source>
        <strain evidence="6">Nigerian</strain>
    </source>
</reference>
<keyword evidence="2" id="KW-0808">Transferase</keyword>
<dbReference type="GeneTree" id="ENSGT00950000183121"/>
<feature type="region of interest" description="Disordered" evidence="4">
    <location>
        <begin position="1"/>
        <end position="63"/>
    </location>
</feature>